<dbReference type="GO" id="GO:0006629">
    <property type="term" value="P:lipid metabolic process"/>
    <property type="evidence" value="ECO:0007669"/>
    <property type="project" value="InterPro"/>
</dbReference>
<evidence type="ECO:0000256" key="1">
    <source>
        <dbReference type="SAM" id="Phobius"/>
    </source>
</evidence>
<dbReference type="Pfam" id="PF00487">
    <property type="entry name" value="FA_desaturase"/>
    <property type="match status" value="1"/>
</dbReference>
<dbReference type="AlphaFoldDB" id="A0A2W5SMS1"/>
<reference evidence="3 4" key="1">
    <citation type="submission" date="2017-08" db="EMBL/GenBank/DDBJ databases">
        <title>Infants hospitalized years apart are colonized by the same room-sourced microbial strains.</title>
        <authorList>
            <person name="Brooks B."/>
            <person name="Olm M.R."/>
            <person name="Firek B.A."/>
            <person name="Baker R."/>
            <person name="Thomas B.C."/>
            <person name="Morowitz M.J."/>
            <person name="Banfield J.F."/>
        </authorList>
    </citation>
    <scope>NUCLEOTIDE SEQUENCE [LARGE SCALE GENOMIC DNA]</scope>
    <source>
        <strain evidence="3">S2_003_000_R2_14</strain>
    </source>
</reference>
<protein>
    <submittedName>
        <fullName evidence="3">Fatty acid desaturase</fullName>
    </submittedName>
</protein>
<dbReference type="EMBL" id="QFQP01000062">
    <property type="protein sequence ID" value="PZR04222.1"/>
    <property type="molecule type" value="Genomic_DNA"/>
</dbReference>
<keyword evidence="1" id="KW-1133">Transmembrane helix</keyword>
<feature type="transmembrane region" description="Helical" evidence="1">
    <location>
        <begin position="161"/>
        <end position="180"/>
    </location>
</feature>
<name>A0A2W5SMS1_9BACT</name>
<keyword evidence="1" id="KW-0812">Transmembrane</keyword>
<evidence type="ECO:0000313" key="4">
    <source>
        <dbReference type="Proteomes" id="UP000249061"/>
    </source>
</evidence>
<accession>A0A2W5SMS1</accession>
<evidence type="ECO:0000259" key="2">
    <source>
        <dbReference type="Pfam" id="PF00487"/>
    </source>
</evidence>
<feature type="transmembrane region" description="Helical" evidence="1">
    <location>
        <begin position="137"/>
        <end position="155"/>
    </location>
</feature>
<sequence length="281" mass="31827">MPLLMMTLLFAVDVSVYLLVDNKLAVVAWAIFSMFPKAGVCAFNHHHQHVSTFHYAWANRLLEFMYALQTGVSSQAWVLHHSLGHHLNYLDQKKDESRWARDDGSRMGEWEYSWVTTITAYPRAWAVSAKHPRQRQIFLVMGILTAVLMAALVAYRPFNGLVQFVLVPFGMLFGTALATYNHHSNRDTADHFVACNNIIQRFYNVFTGNLGYHTAHHYRPGMHWSKLPELHAEIEAKIPKEAFVEPGVPWRFFGPSKGAENFKPHAEVAAAAPVAPVVAES</sequence>
<organism evidence="3 4">
    <name type="scientific">Archangium gephyra</name>
    <dbReference type="NCBI Taxonomy" id="48"/>
    <lineage>
        <taxon>Bacteria</taxon>
        <taxon>Pseudomonadati</taxon>
        <taxon>Myxococcota</taxon>
        <taxon>Myxococcia</taxon>
        <taxon>Myxococcales</taxon>
        <taxon>Cystobacterineae</taxon>
        <taxon>Archangiaceae</taxon>
        <taxon>Archangium</taxon>
    </lineage>
</organism>
<dbReference type="Proteomes" id="UP000249061">
    <property type="component" value="Unassembled WGS sequence"/>
</dbReference>
<keyword evidence="1" id="KW-0472">Membrane</keyword>
<gene>
    <name evidence="3" type="ORF">DI536_34700</name>
</gene>
<evidence type="ECO:0000313" key="3">
    <source>
        <dbReference type="EMBL" id="PZR04222.1"/>
    </source>
</evidence>
<comment type="caution">
    <text evidence="3">The sequence shown here is derived from an EMBL/GenBank/DDBJ whole genome shotgun (WGS) entry which is preliminary data.</text>
</comment>
<dbReference type="InterPro" id="IPR005804">
    <property type="entry name" value="FA_desaturase_dom"/>
</dbReference>
<feature type="domain" description="Fatty acid desaturase" evidence="2">
    <location>
        <begin position="25"/>
        <end position="241"/>
    </location>
</feature>
<proteinExistence type="predicted"/>